<keyword evidence="1" id="KW-1133">Transmembrane helix</keyword>
<accession>A0AAE0P9B0</accession>
<sequence length="178" mass="19061">MEAARMPLMGTHYLFSNSGKISVGRLCPEISKAYTAAGLTGVVGGVLVGFACRNHESKRLLVCDIIYLAKKWHVSSIRDENVPCVQSSQNCHCCWPHGLLFCIDDMALIAASMLKGISPIADIGEFIPISLISLISLIMAVISSPFVSIIGSFCIRHDAEPPIPPTAPIRGPPLGRCG</sequence>
<gene>
    <name evidence="2" type="ORF">B0T20DRAFT_43223</name>
</gene>
<keyword evidence="1" id="KW-0472">Membrane</keyword>
<reference evidence="2" key="2">
    <citation type="submission" date="2023-07" db="EMBL/GenBank/DDBJ databases">
        <authorList>
            <consortium name="Lawrence Berkeley National Laboratory"/>
            <person name="Haridas S."/>
            <person name="Hensen N."/>
            <person name="Bonometti L."/>
            <person name="Westerberg I."/>
            <person name="Brannstrom I.O."/>
            <person name="Guillou S."/>
            <person name="Cros-Aarteil S."/>
            <person name="Calhoun S."/>
            <person name="Kuo A."/>
            <person name="Mondo S."/>
            <person name="Pangilinan J."/>
            <person name="Riley R."/>
            <person name="LaButti K."/>
            <person name="Andreopoulos B."/>
            <person name="Lipzen A."/>
            <person name="Chen C."/>
            <person name="Yanf M."/>
            <person name="Daum C."/>
            <person name="Ng V."/>
            <person name="Clum A."/>
            <person name="Steindorff A."/>
            <person name="Ohm R."/>
            <person name="Martin F."/>
            <person name="Silar P."/>
            <person name="Natvig D."/>
            <person name="Lalanne C."/>
            <person name="Gautier V."/>
            <person name="Ament-velasquez S.L."/>
            <person name="Kruys A."/>
            <person name="Hutchinson M.I."/>
            <person name="Powell A.J."/>
            <person name="Barry K."/>
            <person name="Miller A.N."/>
            <person name="Grigoriev I.V."/>
            <person name="Debuchy R."/>
            <person name="Gladieux P."/>
            <person name="Thoren M.H."/>
            <person name="Johannesson H."/>
        </authorList>
    </citation>
    <scope>NUCLEOTIDE SEQUENCE</scope>
    <source>
        <strain evidence="2">FGSC 1904</strain>
    </source>
</reference>
<dbReference type="Proteomes" id="UP001281003">
    <property type="component" value="Unassembled WGS sequence"/>
</dbReference>
<evidence type="ECO:0000313" key="2">
    <source>
        <dbReference type="EMBL" id="KAK3395683.1"/>
    </source>
</evidence>
<evidence type="ECO:0000313" key="3">
    <source>
        <dbReference type="Proteomes" id="UP001281003"/>
    </source>
</evidence>
<protein>
    <submittedName>
        <fullName evidence="2">Uncharacterized protein</fullName>
    </submittedName>
</protein>
<name>A0AAE0P9B0_SORBR</name>
<dbReference type="AlphaFoldDB" id="A0AAE0P9B0"/>
<dbReference type="EMBL" id="JAUTDP010000010">
    <property type="protein sequence ID" value="KAK3395683.1"/>
    <property type="molecule type" value="Genomic_DNA"/>
</dbReference>
<feature type="transmembrane region" description="Helical" evidence="1">
    <location>
        <begin position="126"/>
        <end position="147"/>
    </location>
</feature>
<keyword evidence="1" id="KW-0812">Transmembrane</keyword>
<keyword evidence="3" id="KW-1185">Reference proteome</keyword>
<organism evidence="2 3">
    <name type="scientific">Sordaria brevicollis</name>
    <dbReference type="NCBI Taxonomy" id="83679"/>
    <lineage>
        <taxon>Eukaryota</taxon>
        <taxon>Fungi</taxon>
        <taxon>Dikarya</taxon>
        <taxon>Ascomycota</taxon>
        <taxon>Pezizomycotina</taxon>
        <taxon>Sordariomycetes</taxon>
        <taxon>Sordariomycetidae</taxon>
        <taxon>Sordariales</taxon>
        <taxon>Sordariaceae</taxon>
        <taxon>Sordaria</taxon>
    </lineage>
</organism>
<proteinExistence type="predicted"/>
<reference evidence="2" key="1">
    <citation type="journal article" date="2023" name="Mol. Phylogenet. Evol.">
        <title>Genome-scale phylogeny and comparative genomics of the fungal order Sordariales.</title>
        <authorList>
            <person name="Hensen N."/>
            <person name="Bonometti L."/>
            <person name="Westerberg I."/>
            <person name="Brannstrom I.O."/>
            <person name="Guillou S."/>
            <person name="Cros-Aarteil S."/>
            <person name="Calhoun S."/>
            <person name="Haridas S."/>
            <person name="Kuo A."/>
            <person name="Mondo S."/>
            <person name="Pangilinan J."/>
            <person name="Riley R."/>
            <person name="LaButti K."/>
            <person name="Andreopoulos B."/>
            <person name="Lipzen A."/>
            <person name="Chen C."/>
            <person name="Yan M."/>
            <person name="Daum C."/>
            <person name="Ng V."/>
            <person name="Clum A."/>
            <person name="Steindorff A."/>
            <person name="Ohm R.A."/>
            <person name="Martin F."/>
            <person name="Silar P."/>
            <person name="Natvig D.O."/>
            <person name="Lalanne C."/>
            <person name="Gautier V."/>
            <person name="Ament-Velasquez S.L."/>
            <person name="Kruys A."/>
            <person name="Hutchinson M.I."/>
            <person name="Powell A.J."/>
            <person name="Barry K."/>
            <person name="Miller A.N."/>
            <person name="Grigoriev I.V."/>
            <person name="Debuchy R."/>
            <person name="Gladieux P."/>
            <person name="Hiltunen Thoren M."/>
            <person name="Johannesson H."/>
        </authorList>
    </citation>
    <scope>NUCLEOTIDE SEQUENCE</scope>
    <source>
        <strain evidence="2">FGSC 1904</strain>
    </source>
</reference>
<comment type="caution">
    <text evidence="2">The sequence shown here is derived from an EMBL/GenBank/DDBJ whole genome shotgun (WGS) entry which is preliminary data.</text>
</comment>
<evidence type="ECO:0000256" key="1">
    <source>
        <dbReference type="SAM" id="Phobius"/>
    </source>
</evidence>